<accession>A0A553SST5</accession>
<evidence type="ECO:0000256" key="6">
    <source>
        <dbReference type="ARBA" id="ARBA00034117"/>
    </source>
</evidence>
<dbReference type="AlphaFoldDB" id="A0A553SST5"/>
<evidence type="ECO:0000256" key="3">
    <source>
        <dbReference type="ARBA" id="ARBA00022475"/>
    </source>
</evidence>
<keyword evidence="5" id="KW-0472">Membrane</keyword>
<dbReference type="Proteomes" id="UP000319837">
    <property type="component" value="Unassembled WGS sequence"/>
</dbReference>
<dbReference type="GO" id="GO:0005576">
    <property type="term" value="C:extracellular region"/>
    <property type="evidence" value="ECO:0007669"/>
    <property type="project" value="UniProtKB-SubCell"/>
</dbReference>
<sequence length="640" mass="71033">MKVLDSASLRDTMKEREQHYKELGTQFSQLKQDFQTIVDLDDFEGNGAKAIKGFYLGQIEVVEAWQRVIDRQISFFEGVSGKLDDKDLGGDTKVDTAFLEEDLAQKERQSDEMITEQRRSLEHIFRDIDDIVPLELYSRSQFDDLMMNANSMRTKTLTAVEETDKELKDEYMSSEGEESYVIQLFGALLSATSKGKSISPIHFDADAYHTSDIYKQMDEAEAATLSYLTYKKEEQEARELENLPAVEKVWDGVKSFVGEFTGYYDYKRAVDGVDPVTGEKMSAIQRAASAGWAIAGFLPIVGWAGRAVKGGKGIYAATKGISAAEQAMSTYKNVHAFTALEKTEMGIYGLLSANGLSEYVTGKDMLGNELTEQQRQASLAQSVFAGLPFVPSMAREASKLGRQAVNSTVQFGKQGADITRSFIEDFGQKINTGPNVSFAGGIGNLNTYLKAEGKVDAGKVSVDKGTSNYRKITEVTGENFGKHIIKGKNGRKELAPNVRYITEENYKYTTDEIGRIVDVNAAELILGKGKRNTAMQVAVGREDRLFDDDGGHLIGTQFRGSGDIDNLLAQNKYINRSGGEWYKMETEWANALKEIPPKKVSVKIKPVFVETSLRPDSYKVTYEIEGKGIFRKTIENRAGG</sequence>
<gene>
    <name evidence="8" type="ORF">CEQ21_03750</name>
</gene>
<dbReference type="Pfam" id="PF04740">
    <property type="entry name" value="LXG"/>
    <property type="match status" value="1"/>
</dbReference>
<evidence type="ECO:0000313" key="8">
    <source>
        <dbReference type="EMBL" id="TRZ40065.1"/>
    </source>
</evidence>
<keyword evidence="3" id="KW-1003">Cell membrane</keyword>
<name>A0A553SST5_NIACI</name>
<proteinExistence type="inferred from homology"/>
<organism evidence="8 9">
    <name type="scientific">Niallia circulans</name>
    <name type="common">Bacillus circulans</name>
    <dbReference type="NCBI Taxonomy" id="1397"/>
    <lineage>
        <taxon>Bacteria</taxon>
        <taxon>Bacillati</taxon>
        <taxon>Bacillota</taxon>
        <taxon>Bacilli</taxon>
        <taxon>Bacillales</taxon>
        <taxon>Bacillaceae</taxon>
        <taxon>Niallia</taxon>
    </lineage>
</organism>
<dbReference type="InterPro" id="IPR044929">
    <property type="entry name" value="DNA/RNA_non-sp_Endonuclease_sf"/>
</dbReference>
<dbReference type="PROSITE" id="PS51756">
    <property type="entry name" value="LXG"/>
    <property type="match status" value="1"/>
</dbReference>
<comment type="similarity">
    <text evidence="6">In the N-terminal section; belongs to the LXG family.</text>
</comment>
<keyword evidence="4" id="KW-0964">Secreted</keyword>
<evidence type="ECO:0000313" key="9">
    <source>
        <dbReference type="Proteomes" id="UP000319837"/>
    </source>
</evidence>
<dbReference type="RefSeq" id="WP_185763480.1">
    <property type="nucleotide sequence ID" value="NZ_RIBP01000001.1"/>
</dbReference>
<evidence type="ECO:0000256" key="2">
    <source>
        <dbReference type="ARBA" id="ARBA00004613"/>
    </source>
</evidence>
<dbReference type="GO" id="GO:0005886">
    <property type="term" value="C:plasma membrane"/>
    <property type="evidence" value="ECO:0007669"/>
    <property type="project" value="UniProtKB-SubCell"/>
</dbReference>
<dbReference type="PANTHER" id="PTHR34976:SF2">
    <property type="entry name" value="TYPE VII SECRETION SYSTEM PROTEIN ESSD"/>
    <property type="match status" value="1"/>
</dbReference>
<evidence type="ECO:0000256" key="4">
    <source>
        <dbReference type="ARBA" id="ARBA00022525"/>
    </source>
</evidence>
<evidence type="ECO:0000259" key="7">
    <source>
        <dbReference type="PROSITE" id="PS51756"/>
    </source>
</evidence>
<comment type="subcellular location">
    <subcellularLocation>
        <location evidence="1">Cell membrane</location>
    </subcellularLocation>
    <subcellularLocation>
        <location evidence="2">Secreted</location>
    </subcellularLocation>
</comment>
<protein>
    <recommendedName>
        <fullName evidence="7">LXG domain-containing protein</fullName>
    </recommendedName>
</protein>
<comment type="caution">
    <text evidence="8">The sequence shown here is derived from an EMBL/GenBank/DDBJ whole genome shotgun (WGS) entry which is preliminary data.</text>
</comment>
<feature type="domain" description="LXG" evidence="7">
    <location>
        <begin position="1"/>
        <end position="234"/>
    </location>
</feature>
<evidence type="ECO:0000256" key="1">
    <source>
        <dbReference type="ARBA" id="ARBA00004236"/>
    </source>
</evidence>
<dbReference type="InterPro" id="IPR044927">
    <property type="entry name" value="Endonuclea_NS_2"/>
</dbReference>
<dbReference type="Pfam" id="PF13930">
    <property type="entry name" value="Endonuclea_NS_2"/>
    <property type="match status" value="1"/>
</dbReference>
<dbReference type="InterPro" id="IPR027797">
    <property type="entry name" value="PT-TG_dom"/>
</dbReference>
<dbReference type="Pfam" id="PF14449">
    <property type="entry name" value="PT-TG"/>
    <property type="match status" value="1"/>
</dbReference>
<dbReference type="Gene3D" id="3.40.570.10">
    <property type="entry name" value="Extracellular Endonuclease, subunit A"/>
    <property type="match status" value="1"/>
</dbReference>
<dbReference type="EMBL" id="RIBP01000001">
    <property type="protein sequence ID" value="TRZ40065.1"/>
    <property type="molecule type" value="Genomic_DNA"/>
</dbReference>
<dbReference type="InterPro" id="IPR006829">
    <property type="entry name" value="LXG_dom"/>
</dbReference>
<dbReference type="PANTHER" id="PTHR34976">
    <property type="entry name" value="RIBONUCLEASE YQCG-RELATED"/>
    <property type="match status" value="1"/>
</dbReference>
<evidence type="ECO:0000256" key="5">
    <source>
        <dbReference type="ARBA" id="ARBA00023136"/>
    </source>
</evidence>
<reference evidence="9" key="1">
    <citation type="submission" date="2018-10" db="EMBL/GenBank/DDBJ databases">
        <title>FDA dAtabase for Regulatory Grade micrObial Sequences (FDA-ARGOS): Supporting development and validation of Infectious Disease Dx tests.</title>
        <authorList>
            <person name="Minogue T."/>
            <person name="Wolcott M."/>
            <person name="Wasieloski L."/>
            <person name="Aguilar W."/>
            <person name="Moore D."/>
            <person name="Tallon L."/>
            <person name="Sadzewicz L."/>
            <person name="Sengamalay N."/>
            <person name="Ott S."/>
            <person name="Godinez A."/>
            <person name="Nagaraj S."/>
            <person name="Vavikolanu K."/>
            <person name="Vyas G."/>
            <person name="Nadendla S."/>
            <person name="George J."/>
            <person name="Sichtig H."/>
        </authorList>
    </citation>
    <scope>NUCLEOTIDE SEQUENCE [LARGE SCALE GENOMIC DNA]</scope>
    <source>
        <strain evidence="9">FDAARGOS_343</strain>
    </source>
</reference>
<dbReference type="InterPro" id="IPR051768">
    <property type="entry name" value="Bact_secretion_toxin"/>
</dbReference>